<evidence type="ECO:0000256" key="11">
    <source>
        <dbReference type="PIRSR" id="PIRSR005586-2"/>
    </source>
</evidence>
<evidence type="ECO:0000313" key="14">
    <source>
        <dbReference type="Ensembl" id="ENSCUSP00005012743.1"/>
    </source>
</evidence>
<feature type="binding site" evidence="10">
    <location>
        <position position="38"/>
    </location>
    <ligand>
        <name>Zn(2+)</name>
        <dbReference type="ChEBI" id="CHEBI:29105"/>
        <label>1</label>
    </ligand>
</feature>
<dbReference type="InterPro" id="IPR034004">
    <property type="entry name" value="Zn_ribbon_RPA12_C"/>
</dbReference>
<feature type="binding site" evidence="10">
    <location>
        <position position="35"/>
    </location>
    <ligand>
        <name>Zn(2+)</name>
        <dbReference type="ChEBI" id="CHEBI:29105"/>
        <label>1</label>
    </ligand>
</feature>
<evidence type="ECO:0000256" key="1">
    <source>
        <dbReference type="ARBA" id="ARBA00004604"/>
    </source>
</evidence>
<organism evidence="14 15">
    <name type="scientific">Catharus ustulatus</name>
    <name type="common">Russet-backed thrush</name>
    <name type="synonym">Hylocichla ustulatus</name>
    <dbReference type="NCBI Taxonomy" id="91951"/>
    <lineage>
        <taxon>Eukaryota</taxon>
        <taxon>Metazoa</taxon>
        <taxon>Chordata</taxon>
        <taxon>Craniata</taxon>
        <taxon>Vertebrata</taxon>
        <taxon>Euteleostomi</taxon>
        <taxon>Archelosauria</taxon>
        <taxon>Archosauria</taxon>
        <taxon>Dinosauria</taxon>
        <taxon>Saurischia</taxon>
        <taxon>Theropoda</taxon>
        <taxon>Coelurosauria</taxon>
        <taxon>Aves</taxon>
        <taxon>Neognathae</taxon>
        <taxon>Neoaves</taxon>
        <taxon>Telluraves</taxon>
        <taxon>Australaves</taxon>
        <taxon>Passeriformes</taxon>
        <taxon>Turdidae</taxon>
        <taxon>Catharus</taxon>
    </lineage>
</organism>
<evidence type="ECO:0000256" key="5">
    <source>
        <dbReference type="ARBA" id="ARBA00022833"/>
    </source>
</evidence>
<dbReference type="PANTHER" id="PTHR11239">
    <property type="entry name" value="DNA-DIRECTED RNA POLYMERASE"/>
    <property type="match status" value="1"/>
</dbReference>
<accession>A0A8C3UIZ8</accession>
<dbReference type="InterPro" id="IPR012164">
    <property type="entry name" value="Rpa12/Rpb9/Rpc10/TFS"/>
</dbReference>
<keyword evidence="3 10" id="KW-0479">Metal-binding</keyword>
<dbReference type="Pfam" id="PF01096">
    <property type="entry name" value="Zn_ribbon_TFIIS"/>
    <property type="match status" value="1"/>
</dbReference>
<dbReference type="GO" id="GO:0003899">
    <property type="term" value="F:DNA-directed RNA polymerase activity"/>
    <property type="evidence" value="ECO:0007669"/>
    <property type="project" value="InterPro"/>
</dbReference>
<evidence type="ECO:0000256" key="6">
    <source>
        <dbReference type="ARBA" id="ARBA00023163"/>
    </source>
</evidence>
<evidence type="ECO:0000256" key="2">
    <source>
        <dbReference type="ARBA" id="ARBA00022478"/>
    </source>
</evidence>
<dbReference type="GO" id="GO:0005736">
    <property type="term" value="C:RNA polymerase I complex"/>
    <property type="evidence" value="ECO:0007669"/>
    <property type="project" value="TreeGrafter"/>
</dbReference>
<comment type="function">
    <text evidence="8">Core component of RNA polymerase I (Pol I), a DNA-dependent RNA polymerase which synthesizes ribosomal RNA precursors using the four ribonucleoside triphosphates as substrates. Can mediate Pol I proofreading of the nascent RNA transcript. Anchors into the Pol I active site to monitor transcription fidelity and cleave mis-incorporated 5'-ribonucleotides.</text>
</comment>
<keyword evidence="6 9" id="KW-0804">Transcription</keyword>
<dbReference type="GO" id="GO:0008270">
    <property type="term" value="F:zinc ion binding"/>
    <property type="evidence" value="ECO:0007669"/>
    <property type="project" value="UniProtKB-KW"/>
</dbReference>
<dbReference type="InterPro" id="IPR001222">
    <property type="entry name" value="Znf_TFIIS"/>
</dbReference>
<evidence type="ECO:0000256" key="9">
    <source>
        <dbReference type="PIRNR" id="PIRNR005586"/>
    </source>
</evidence>
<keyword evidence="2 9" id="KW-0240">DNA-directed RNA polymerase</keyword>
<dbReference type="SMART" id="SM00440">
    <property type="entry name" value="ZnF_C2C2"/>
    <property type="match status" value="1"/>
</dbReference>
<feature type="binding site" evidence="10">
    <location>
        <position position="80"/>
    </location>
    <ligand>
        <name>Zn(2+)</name>
        <dbReference type="ChEBI" id="CHEBI:29105"/>
        <label>2</label>
    </ligand>
</feature>
<comment type="subcellular location">
    <subcellularLocation>
        <location evidence="1">Nucleus</location>
        <location evidence="1">Nucleolus</location>
    </subcellularLocation>
</comment>
<reference evidence="14" key="3">
    <citation type="submission" date="2025-09" db="UniProtKB">
        <authorList>
            <consortium name="Ensembl"/>
        </authorList>
    </citation>
    <scope>IDENTIFICATION</scope>
</reference>
<reference evidence="14" key="2">
    <citation type="submission" date="2025-08" db="UniProtKB">
        <authorList>
            <consortium name="Ensembl"/>
        </authorList>
    </citation>
    <scope>IDENTIFICATION</scope>
</reference>
<reference evidence="14" key="1">
    <citation type="submission" date="2020-10" db="EMBL/GenBank/DDBJ databases">
        <title>Catharus ustulatus (Swainson's thrush) genome, bCatUst1, primary haplotype v2.</title>
        <authorList>
            <person name="Delmore K."/>
            <person name="Vafadar M."/>
            <person name="Formenti G."/>
            <person name="Chow W."/>
            <person name="Pelan S."/>
            <person name="Howe K."/>
            <person name="Rhie A."/>
            <person name="Mountcastle J."/>
            <person name="Haase B."/>
            <person name="Fedrigo O."/>
            <person name="Jarvis E.D."/>
        </authorList>
    </citation>
    <scope>NUCLEOTIDE SEQUENCE [LARGE SCALE GENOMIC DNA]</scope>
</reference>
<evidence type="ECO:0000256" key="7">
    <source>
        <dbReference type="ARBA" id="ARBA00023242"/>
    </source>
</evidence>
<keyword evidence="15" id="KW-1185">Reference proteome</keyword>
<dbReference type="PANTHER" id="PTHR11239:SF14">
    <property type="entry name" value="DNA-DIRECTED RNA POLYMERASE I SUBUNIT RPA12"/>
    <property type="match status" value="1"/>
</dbReference>
<dbReference type="InterPro" id="IPR019761">
    <property type="entry name" value="DNA-dir_RNA_pol-M_15_CS"/>
</dbReference>
<feature type="region of interest" description="Disordered" evidence="12">
    <location>
        <begin position="53"/>
        <end position="75"/>
    </location>
</feature>
<comment type="function">
    <text evidence="9">DNA-dependent RNA polymerase catalyzes the transcription of DNA into RNA using the four ribonucleoside triphosphates as substrates.</text>
</comment>
<dbReference type="GO" id="GO:0003676">
    <property type="term" value="F:nucleic acid binding"/>
    <property type="evidence" value="ECO:0007669"/>
    <property type="project" value="InterPro"/>
</dbReference>
<dbReference type="CDD" id="cd10507">
    <property type="entry name" value="Zn-ribbon_RPA12"/>
    <property type="match status" value="1"/>
</dbReference>
<dbReference type="AlphaFoldDB" id="A0A8C3UIZ8"/>
<feature type="binding site" evidence="10">
    <location>
        <position position="20"/>
    </location>
    <ligand>
        <name>Zn(2+)</name>
        <dbReference type="ChEBI" id="CHEBI:29105"/>
        <label>1</label>
    </ligand>
</feature>
<proteinExistence type="inferred from homology"/>
<comment type="similarity">
    <text evidence="9">Belongs to the archaeal rpoM/eukaryotic RPA12/RPB9/RPC11 RNA polymerase family.</text>
</comment>
<dbReference type="Proteomes" id="UP000694563">
    <property type="component" value="Chromosome 36"/>
</dbReference>
<dbReference type="SUPFAM" id="SSF57783">
    <property type="entry name" value="Zinc beta-ribbon"/>
    <property type="match status" value="1"/>
</dbReference>
<dbReference type="PIRSF" id="PIRSF005586">
    <property type="entry name" value="RNApol_RpoM"/>
    <property type="match status" value="1"/>
</dbReference>
<feature type="binding site" evidence="10">
    <location>
        <position position="108"/>
    </location>
    <ligand>
        <name>Zn(2+)</name>
        <dbReference type="ChEBI" id="CHEBI:29105"/>
        <label>2</label>
    </ligand>
</feature>
<protein>
    <recommendedName>
        <fullName evidence="9">DNA-directed RNA polymerase subunit</fullName>
    </recommendedName>
</protein>
<evidence type="ECO:0000256" key="3">
    <source>
        <dbReference type="ARBA" id="ARBA00022723"/>
    </source>
</evidence>
<dbReference type="PROSITE" id="PS51133">
    <property type="entry name" value="ZF_TFIIS_2"/>
    <property type="match status" value="1"/>
</dbReference>
<dbReference type="PROSITE" id="PS01030">
    <property type="entry name" value="RNA_POL_M_15KD"/>
    <property type="match status" value="1"/>
</dbReference>
<evidence type="ECO:0000313" key="15">
    <source>
        <dbReference type="Proteomes" id="UP000694563"/>
    </source>
</evidence>
<sequence length="114" mass="12822">LPVGMDQSRFRSRLEFCPECGSVLPRPGPPSSICCPRCCFSLQCEGLGGKKNQNNPQNILKKDGPAPPEGPTVERRCPRCGHEQMRFHTRQMRSADEGQTVFYSCPRCRRVTPE</sequence>
<evidence type="ECO:0000256" key="12">
    <source>
        <dbReference type="SAM" id="MobiDB-lite"/>
    </source>
</evidence>
<keyword evidence="5 10" id="KW-0862">Zinc</keyword>
<evidence type="ECO:0000256" key="8">
    <source>
        <dbReference type="ARBA" id="ARBA00044497"/>
    </source>
</evidence>
<feature type="binding site" evidence="10">
    <location>
        <position position="77"/>
    </location>
    <ligand>
        <name>Zn(2+)</name>
        <dbReference type="ChEBI" id="CHEBI:29105"/>
        <label>2</label>
    </ligand>
</feature>
<dbReference type="Gene3D" id="2.20.25.10">
    <property type="match status" value="1"/>
</dbReference>
<evidence type="ECO:0000256" key="4">
    <source>
        <dbReference type="ARBA" id="ARBA00022771"/>
    </source>
</evidence>
<feature type="binding site" evidence="10">
    <location>
        <position position="105"/>
    </location>
    <ligand>
        <name>Zn(2+)</name>
        <dbReference type="ChEBI" id="CHEBI:29105"/>
        <label>2</label>
    </ligand>
</feature>
<evidence type="ECO:0000259" key="13">
    <source>
        <dbReference type="PROSITE" id="PS51133"/>
    </source>
</evidence>
<keyword evidence="4 11" id="KW-0863">Zinc-finger</keyword>
<evidence type="ECO:0000256" key="10">
    <source>
        <dbReference type="PIRSR" id="PIRSR005586-1"/>
    </source>
</evidence>
<feature type="binding site" evidence="10">
    <location>
        <position position="17"/>
    </location>
    <ligand>
        <name>Zn(2+)</name>
        <dbReference type="ChEBI" id="CHEBI:29105"/>
        <label>1</label>
    </ligand>
</feature>
<name>A0A8C3UIZ8_CATUS</name>
<keyword evidence="7 9" id="KW-0539">Nucleus</keyword>
<dbReference type="GO" id="GO:0006363">
    <property type="term" value="P:termination of RNA polymerase I transcription"/>
    <property type="evidence" value="ECO:0007669"/>
    <property type="project" value="TreeGrafter"/>
</dbReference>
<feature type="zinc finger region" description="C4-type" evidence="11">
    <location>
        <begin position="17"/>
        <end position="38"/>
    </location>
</feature>
<dbReference type="Ensembl" id="ENSCUST00005013260.1">
    <property type="protein sequence ID" value="ENSCUSP00005012743.1"/>
    <property type="gene ID" value="ENSCUSG00005008189.1"/>
</dbReference>
<feature type="domain" description="TFIIS-type" evidence="13">
    <location>
        <begin position="73"/>
        <end position="112"/>
    </location>
</feature>